<organism evidence="2 3">
    <name type="scientific">Caenorhabditis japonica</name>
    <dbReference type="NCBI Taxonomy" id="281687"/>
    <lineage>
        <taxon>Eukaryota</taxon>
        <taxon>Metazoa</taxon>
        <taxon>Ecdysozoa</taxon>
        <taxon>Nematoda</taxon>
        <taxon>Chromadorea</taxon>
        <taxon>Rhabditida</taxon>
        <taxon>Rhabditina</taxon>
        <taxon>Rhabditomorpha</taxon>
        <taxon>Rhabditoidea</taxon>
        <taxon>Rhabditidae</taxon>
        <taxon>Peloderinae</taxon>
        <taxon>Caenorhabditis</taxon>
    </lineage>
</organism>
<evidence type="ECO:0000313" key="3">
    <source>
        <dbReference type="Proteomes" id="UP000005237"/>
    </source>
</evidence>
<dbReference type="AlphaFoldDB" id="A0A8R1E8L1"/>
<dbReference type="Proteomes" id="UP000005237">
    <property type="component" value="Unassembled WGS sequence"/>
</dbReference>
<proteinExistence type="predicted"/>
<sequence length="77" mass="8422">MSILSTLGQQQSRSNYHRKTMAIINAALVAQKQLVSQIAKTTKAHLEEAQAIMLKVKSGSEESESRRDGIPAARSKV</sequence>
<reference evidence="2" key="2">
    <citation type="submission" date="2022-06" db="UniProtKB">
        <authorList>
            <consortium name="EnsemblMetazoa"/>
        </authorList>
    </citation>
    <scope>IDENTIFICATION</scope>
    <source>
        <strain evidence="2">DF5081</strain>
    </source>
</reference>
<feature type="compositionally biased region" description="Basic and acidic residues" evidence="1">
    <location>
        <begin position="58"/>
        <end position="69"/>
    </location>
</feature>
<name>A0A8R1E8L1_CAEJA</name>
<evidence type="ECO:0000256" key="1">
    <source>
        <dbReference type="SAM" id="MobiDB-lite"/>
    </source>
</evidence>
<protein>
    <submittedName>
        <fullName evidence="2">Uncharacterized protein</fullName>
    </submittedName>
</protein>
<dbReference type="EnsemblMetazoa" id="CJA27151.1">
    <property type="protein sequence ID" value="CJA27151.1"/>
    <property type="gene ID" value="WBGene00182723"/>
</dbReference>
<keyword evidence="3" id="KW-1185">Reference proteome</keyword>
<accession>A0A8R1E8L1</accession>
<reference evidence="3" key="1">
    <citation type="submission" date="2010-08" db="EMBL/GenBank/DDBJ databases">
        <authorList>
            <consortium name="Caenorhabditis japonica Sequencing Consortium"/>
            <person name="Wilson R.K."/>
        </authorList>
    </citation>
    <scope>NUCLEOTIDE SEQUENCE [LARGE SCALE GENOMIC DNA]</scope>
    <source>
        <strain evidence="3">DF5081</strain>
    </source>
</reference>
<evidence type="ECO:0000313" key="2">
    <source>
        <dbReference type="EnsemblMetazoa" id="CJA27151.1"/>
    </source>
</evidence>
<feature type="region of interest" description="Disordered" evidence="1">
    <location>
        <begin position="57"/>
        <end position="77"/>
    </location>
</feature>